<evidence type="ECO:0000256" key="2">
    <source>
        <dbReference type="ARBA" id="ARBA00022450"/>
    </source>
</evidence>
<dbReference type="Gene3D" id="3.30.559.10">
    <property type="entry name" value="Chloramphenicol acetyltransferase-like domain"/>
    <property type="match status" value="2"/>
</dbReference>
<dbReference type="GO" id="GO:0005737">
    <property type="term" value="C:cytoplasm"/>
    <property type="evidence" value="ECO:0007669"/>
    <property type="project" value="TreeGrafter"/>
</dbReference>
<dbReference type="Gene3D" id="3.40.50.12780">
    <property type="entry name" value="N-terminal domain of ligase-like"/>
    <property type="match status" value="1"/>
</dbReference>
<dbReference type="InterPro" id="IPR042099">
    <property type="entry name" value="ANL_N_sf"/>
</dbReference>
<keyword evidence="4" id="KW-0436">Ligase</keyword>
<comment type="caution">
    <text evidence="7">The sequence shown here is derived from an EMBL/GenBank/DDBJ whole genome shotgun (WGS) entry which is preliminary data.</text>
</comment>
<sequence>MLAWRRHCKFSPWWMTTRLIGRNLAPYPVLVGIIKSGNSYLPIDEGLPDHRKAFLIEDGDAPIIFTETAFASTFQAAPSQRRIVCIDEPSVQQEFLAFSSENRTYVSNPDDTAYILYTSGLTGKPKSVMITRANLSSFIESLSEFVCRIAPATLELGGKGRWLGQASRAFDPHIAEMFFPWRHGMATSTGARPLLMDDLRLTLAKLEITHAGFVPYLLDQADIRPEGCPSLRLFSVGGEKISQRVLDTWGCTSQVAIMNAYGPTELTIGCSFAPVHKHTTLRNIGLPLTSCACHVLLPDSLDYALRGQTGELCFTGNLVGKGYLNRPDAKGFVPGPGHERMYRTGDVGRIMADGGIEYLGRGDDQTKIRGQRLELGEVSEALRTSSRASIDVVTIIAKHPGLARQQLVSFIARLGHQRCNAKDPLSIIPADINTLCKDLQGICRRKLPSYMVPEIVLPVNRIPLAAMSDEVNSKLLQELFASLPLSDIFRGNEAAHHDLNKGKGKGKGRELTIEEEAVADAICHTLAIDKSVIYPHTNIFEVGIESLSAINLSVRLRHIGLSASVALIMSNPVVEQQLSRLPWNSNPPSEVVSSSKEQRRLSKLESQFFESRTSNINELPVISSEIVQVVLEPNFHGDWTERQYDDLELAMASFQSRRDAIGQNITNNMISIPPLRIQHAVTTVSRQPLALFISIHHSLYDGASLNMLLQDFATRYLPDMAPPQRGSPEAFIKHAVFALTLADAVSTSDVTYGVVLSGRVLPVAGANSVLLPCIATVPARLNIENLASVADVIQHVPKCNAEALYYQHTSLRHIQRWVKAEGPIFDCLFSFTKSTHGQSHGLWEEMESNMPLEYPLAVGVEADEKNKCLLLTCGFTSSFGQTDDAQDIMAKMNLIADIQARYILLA</sequence>
<dbReference type="SUPFAM" id="SSF56801">
    <property type="entry name" value="Acetyl-CoA synthetase-like"/>
    <property type="match status" value="1"/>
</dbReference>
<evidence type="ECO:0000259" key="6">
    <source>
        <dbReference type="PROSITE" id="PS50075"/>
    </source>
</evidence>
<dbReference type="GO" id="GO:0044550">
    <property type="term" value="P:secondary metabolite biosynthetic process"/>
    <property type="evidence" value="ECO:0007669"/>
    <property type="project" value="TreeGrafter"/>
</dbReference>
<dbReference type="InterPro" id="IPR045851">
    <property type="entry name" value="AMP-bd_C_sf"/>
</dbReference>
<dbReference type="SUPFAM" id="SSF52777">
    <property type="entry name" value="CoA-dependent acyltransferases"/>
    <property type="match status" value="2"/>
</dbReference>
<keyword evidence="3" id="KW-0597">Phosphoprotein</keyword>
<dbReference type="Gene3D" id="1.10.1200.10">
    <property type="entry name" value="ACP-like"/>
    <property type="match status" value="1"/>
</dbReference>
<evidence type="ECO:0000256" key="4">
    <source>
        <dbReference type="ARBA" id="ARBA00022598"/>
    </source>
</evidence>
<dbReference type="PROSITE" id="PS00012">
    <property type="entry name" value="PHOSPHOPANTETHEINE"/>
    <property type="match status" value="1"/>
</dbReference>
<keyword evidence="2" id="KW-0596">Phosphopantetheine</keyword>
<protein>
    <submittedName>
        <fullName evidence="7">Nonribosomal siderophore peptide synthase SidC</fullName>
    </submittedName>
</protein>
<dbReference type="InterPro" id="IPR009081">
    <property type="entry name" value="PP-bd_ACP"/>
</dbReference>
<dbReference type="InterPro" id="IPR023213">
    <property type="entry name" value="CAT-like_dom_sf"/>
</dbReference>
<evidence type="ECO:0000313" key="7">
    <source>
        <dbReference type="EMBL" id="KAF4439939.1"/>
    </source>
</evidence>
<name>A0A8H4JYJ6_9HYPO</name>
<dbReference type="GO" id="GO:0031177">
    <property type="term" value="F:phosphopantetheine binding"/>
    <property type="evidence" value="ECO:0007669"/>
    <property type="project" value="TreeGrafter"/>
</dbReference>
<accession>A0A8H4JYJ6</accession>
<dbReference type="Proteomes" id="UP000605986">
    <property type="component" value="Unassembled WGS sequence"/>
</dbReference>
<dbReference type="InterPro" id="IPR000873">
    <property type="entry name" value="AMP-dep_synth/lig_dom"/>
</dbReference>
<proteinExistence type="inferred from homology"/>
<dbReference type="InterPro" id="IPR006162">
    <property type="entry name" value="Ppantetheine_attach_site"/>
</dbReference>
<dbReference type="EMBL" id="JAADJG010000669">
    <property type="protein sequence ID" value="KAF4439939.1"/>
    <property type="molecule type" value="Genomic_DNA"/>
</dbReference>
<dbReference type="GO" id="GO:0016874">
    <property type="term" value="F:ligase activity"/>
    <property type="evidence" value="ECO:0007669"/>
    <property type="project" value="UniProtKB-KW"/>
</dbReference>
<keyword evidence="8" id="KW-1185">Reference proteome</keyword>
<dbReference type="PROSITE" id="PS50075">
    <property type="entry name" value="CARRIER"/>
    <property type="match status" value="1"/>
</dbReference>
<gene>
    <name evidence="7" type="ORF">F53441_12414</name>
</gene>
<dbReference type="PANTHER" id="PTHR45527">
    <property type="entry name" value="NONRIBOSOMAL PEPTIDE SYNTHETASE"/>
    <property type="match status" value="1"/>
</dbReference>
<evidence type="ECO:0000256" key="5">
    <source>
        <dbReference type="ARBA" id="ARBA00029454"/>
    </source>
</evidence>
<evidence type="ECO:0000313" key="8">
    <source>
        <dbReference type="Proteomes" id="UP000605986"/>
    </source>
</evidence>
<dbReference type="InterPro" id="IPR036736">
    <property type="entry name" value="ACP-like_sf"/>
</dbReference>
<dbReference type="SUPFAM" id="SSF47336">
    <property type="entry name" value="ACP-like"/>
    <property type="match status" value="1"/>
</dbReference>
<dbReference type="Pfam" id="PF00550">
    <property type="entry name" value="PP-binding"/>
    <property type="match status" value="1"/>
</dbReference>
<evidence type="ECO:0000256" key="3">
    <source>
        <dbReference type="ARBA" id="ARBA00022553"/>
    </source>
</evidence>
<dbReference type="PANTHER" id="PTHR45527:SF1">
    <property type="entry name" value="FATTY ACID SYNTHASE"/>
    <property type="match status" value="1"/>
</dbReference>
<feature type="domain" description="Carrier" evidence="6">
    <location>
        <begin position="509"/>
        <end position="585"/>
    </location>
</feature>
<dbReference type="OrthoDB" id="5098218at2759"/>
<dbReference type="AlphaFoldDB" id="A0A8H4JYJ6"/>
<organism evidence="7 8">
    <name type="scientific">Fusarium austroafricanum</name>
    <dbReference type="NCBI Taxonomy" id="2364996"/>
    <lineage>
        <taxon>Eukaryota</taxon>
        <taxon>Fungi</taxon>
        <taxon>Dikarya</taxon>
        <taxon>Ascomycota</taxon>
        <taxon>Pezizomycotina</taxon>
        <taxon>Sordariomycetes</taxon>
        <taxon>Hypocreomycetidae</taxon>
        <taxon>Hypocreales</taxon>
        <taxon>Nectriaceae</taxon>
        <taxon>Fusarium</taxon>
        <taxon>Fusarium concolor species complex</taxon>
    </lineage>
</organism>
<dbReference type="GO" id="GO:0043041">
    <property type="term" value="P:amino acid activation for nonribosomal peptide biosynthetic process"/>
    <property type="evidence" value="ECO:0007669"/>
    <property type="project" value="TreeGrafter"/>
</dbReference>
<comment type="similarity">
    <text evidence="5">Belongs to the NRP synthetase family.</text>
</comment>
<comment type="pathway">
    <text evidence="1">Siderophore biosynthesis.</text>
</comment>
<dbReference type="Gene3D" id="3.30.559.30">
    <property type="entry name" value="Nonribosomal peptide synthetase, condensation domain"/>
    <property type="match status" value="1"/>
</dbReference>
<dbReference type="Pfam" id="PF00501">
    <property type="entry name" value="AMP-binding"/>
    <property type="match status" value="1"/>
</dbReference>
<evidence type="ECO:0000256" key="1">
    <source>
        <dbReference type="ARBA" id="ARBA00004924"/>
    </source>
</evidence>
<dbReference type="FunFam" id="3.30.300.30:FF:000033">
    <property type="entry name" value="Nonribosomal siderophore peptide synthase SidC"/>
    <property type="match status" value="1"/>
</dbReference>
<reference evidence="7" key="1">
    <citation type="submission" date="2020-01" db="EMBL/GenBank/DDBJ databases">
        <title>Identification and distribution of gene clusters putatively required for synthesis of sphingolipid metabolism inhibitors in phylogenetically diverse species of the filamentous fungus Fusarium.</title>
        <authorList>
            <person name="Kim H.-S."/>
            <person name="Busman M."/>
            <person name="Brown D.W."/>
            <person name="Divon H."/>
            <person name="Uhlig S."/>
            <person name="Proctor R.H."/>
        </authorList>
    </citation>
    <scope>NUCLEOTIDE SEQUENCE</scope>
    <source>
        <strain evidence="7">NRRL 53441</strain>
    </source>
</reference>
<dbReference type="Gene3D" id="3.30.300.30">
    <property type="match status" value="1"/>
</dbReference>